<feature type="signal peptide" evidence="9">
    <location>
        <begin position="1"/>
        <end position="28"/>
    </location>
</feature>
<comment type="catalytic activity">
    <reaction evidence="7">
        <text>L-threonyl-[protein] + ATP = O-phospho-L-threonyl-[protein] + ADP + H(+)</text>
        <dbReference type="Rhea" id="RHEA:46608"/>
        <dbReference type="Rhea" id="RHEA-COMP:11060"/>
        <dbReference type="Rhea" id="RHEA-COMP:11605"/>
        <dbReference type="ChEBI" id="CHEBI:15378"/>
        <dbReference type="ChEBI" id="CHEBI:30013"/>
        <dbReference type="ChEBI" id="CHEBI:30616"/>
        <dbReference type="ChEBI" id="CHEBI:61977"/>
        <dbReference type="ChEBI" id="CHEBI:456216"/>
        <dbReference type="EC" id="2.7.11.1"/>
    </reaction>
</comment>
<evidence type="ECO:0000256" key="8">
    <source>
        <dbReference type="ARBA" id="ARBA00048679"/>
    </source>
</evidence>
<reference evidence="12" key="1">
    <citation type="submission" date="2018-05" db="EMBL/GenBank/DDBJ databases">
        <title>Draft genome sequence of Stemphylium lycopersici strain CIDEFI 213.</title>
        <authorList>
            <person name="Medina R."/>
            <person name="Franco M.E.E."/>
            <person name="Lucentini C.G."/>
            <person name="Saparrat M.C.N."/>
            <person name="Balatti P.A."/>
        </authorList>
    </citation>
    <scope>NUCLEOTIDE SEQUENCE [LARGE SCALE GENOMIC DNA]</scope>
    <source>
        <strain evidence="12">CIDEFI 213</strain>
    </source>
</reference>
<dbReference type="Proteomes" id="UP000249619">
    <property type="component" value="Unassembled WGS sequence"/>
</dbReference>
<keyword evidence="6" id="KW-0067">ATP-binding</keyword>
<accession>A0A364NGE1</accession>
<evidence type="ECO:0000313" key="12">
    <source>
        <dbReference type="Proteomes" id="UP000249619"/>
    </source>
</evidence>
<feature type="domain" description="Protein kinase" evidence="10">
    <location>
        <begin position="114"/>
        <end position="453"/>
    </location>
</feature>
<keyword evidence="3" id="KW-0808">Transferase</keyword>
<keyword evidence="5 11" id="KW-0418">Kinase</keyword>
<evidence type="ECO:0000256" key="3">
    <source>
        <dbReference type="ARBA" id="ARBA00022679"/>
    </source>
</evidence>
<feature type="chain" id="PRO_5016702541" description="non-specific serine/threonine protein kinase" evidence="9">
    <location>
        <begin position="29"/>
        <end position="496"/>
    </location>
</feature>
<name>A0A364NGE1_STELY</name>
<evidence type="ECO:0000313" key="11">
    <source>
        <dbReference type="EMBL" id="RAR16307.1"/>
    </source>
</evidence>
<evidence type="ECO:0000256" key="7">
    <source>
        <dbReference type="ARBA" id="ARBA00047899"/>
    </source>
</evidence>
<evidence type="ECO:0000256" key="1">
    <source>
        <dbReference type="ARBA" id="ARBA00012513"/>
    </source>
</evidence>
<keyword evidence="12" id="KW-1185">Reference proteome</keyword>
<dbReference type="SUPFAM" id="SSF56112">
    <property type="entry name" value="Protein kinase-like (PK-like)"/>
    <property type="match status" value="1"/>
</dbReference>
<evidence type="ECO:0000256" key="4">
    <source>
        <dbReference type="ARBA" id="ARBA00022741"/>
    </source>
</evidence>
<dbReference type="PANTHER" id="PTHR43671:SF98">
    <property type="entry name" value="SERINE_THREONINE-PROTEIN KINASE NEK11"/>
    <property type="match status" value="1"/>
</dbReference>
<gene>
    <name evidence="11" type="ORF">DDE83_000179</name>
</gene>
<comment type="catalytic activity">
    <reaction evidence="8">
        <text>L-seryl-[protein] + ATP = O-phospho-L-seryl-[protein] + ADP + H(+)</text>
        <dbReference type="Rhea" id="RHEA:17989"/>
        <dbReference type="Rhea" id="RHEA-COMP:9863"/>
        <dbReference type="Rhea" id="RHEA-COMP:11604"/>
        <dbReference type="ChEBI" id="CHEBI:15378"/>
        <dbReference type="ChEBI" id="CHEBI:29999"/>
        <dbReference type="ChEBI" id="CHEBI:30616"/>
        <dbReference type="ChEBI" id="CHEBI:83421"/>
        <dbReference type="ChEBI" id="CHEBI:456216"/>
        <dbReference type="EC" id="2.7.11.1"/>
    </reaction>
</comment>
<proteinExistence type="predicted"/>
<evidence type="ECO:0000256" key="2">
    <source>
        <dbReference type="ARBA" id="ARBA00022527"/>
    </source>
</evidence>
<dbReference type="CDD" id="cd00180">
    <property type="entry name" value="PKc"/>
    <property type="match status" value="1"/>
</dbReference>
<protein>
    <recommendedName>
        <fullName evidence="1">non-specific serine/threonine protein kinase</fullName>
        <ecNumber evidence="1">2.7.11.1</ecNumber>
    </recommendedName>
</protein>
<evidence type="ECO:0000256" key="9">
    <source>
        <dbReference type="SAM" id="SignalP"/>
    </source>
</evidence>
<comment type="caution">
    <text evidence="11">The sequence shown here is derived from an EMBL/GenBank/DDBJ whole genome shotgun (WGS) entry which is preliminary data.</text>
</comment>
<dbReference type="EMBL" id="QGDH01000003">
    <property type="protein sequence ID" value="RAR16307.1"/>
    <property type="molecule type" value="Genomic_DNA"/>
</dbReference>
<dbReference type="SMART" id="SM00220">
    <property type="entry name" value="S_TKc"/>
    <property type="match status" value="1"/>
</dbReference>
<dbReference type="InterPro" id="IPR011009">
    <property type="entry name" value="Kinase-like_dom_sf"/>
</dbReference>
<dbReference type="AlphaFoldDB" id="A0A364NGE1"/>
<dbReference type="InterPro" id="IPR000719">
    <property type="entry name" value="Prot_kinase_dom"/>
</dbReference>
<keyword evidence="2" id="KW-0723">Serine/threonine-protein kinase</keyword>
<dbReference type="Pfam" id="PF00069">
    <property type="entry name" value="Pkinase"/>
    <property type="match status" value="1"/>
</dbReference>
<sequence>MACFPMGSQLLFVLSAWFTILVIQHCFSRTVCRTLSHNVSGYTYTAILLPNFPCVVHITTDSYCRIDITDTTAHVLAMANPVRKDSILPQRKPNYARPYNTNDLRDYSKFQMHFKKDFSLGEGGDGTVFAYQHKRSKQFIAVKTPVCPTASSRLSAEIANLQTLGSHPHIVSMVAFSTNFKPCGPAIFLDLCDLGDLNNYMEQLSAQQLKQGSPTSQIPEATVWKLLRDMSLALDHIHNRHHNRGYLHNDIKPANILVTFPLGWSFEENGIPAEPLFQLTDFSRMMPYPTPSPATRTASRTCTRFLGTPEYAPPPSEQHWMRPSGDMWSLGATLQTLALGIYPTRSRESLIAARKARRRSYPLLYDDAAWADNYWRTTLHTMYRPLSVPHAQLRRDYDFRDSLGVLAVDEQARSEGKRPYSKVLEAWYQTLWNEVPEERITAAMLVRYLVPGIEVKMQVARHVNEAYACFERARRVREALERRRVVRGRVGEVVGL</sequence>
<dbReference type="PANTHER" id="PTHR43671">
    <property type="entry name" value="SERINE/THREONINE-PROTEIN KINASE NEK"/>
    <property type="match status" value="1"/>
</dbReference>
<dbReference type="InterPro" id="IPR050660">
    <property type="entry name" value="NEK_Ser/Thr_kinase"/>
</dbReference>
<dbReference type="PROSITE" id="PS00108">
    <property type="entry name" value="PROTEIN_KINASE_ST"/>
    <property type="match status" value="1"/>
</dbReference>
<dbReference type="GO" id="GO:0005524">
    <property type="term" value="F:ATP binding"/>
    <property type="evidence" value="ECO:0007669"/>
    <property type="project" value="UniProtKB-KW"/>
</dbReference>
<evidence type="ECO:0000256" key="6">
    <source>
        <dbReference type="ARBA" id="ARBA00022840"/>
    </source>
</evidence>
<keyword evidence="9" id="KW-0732">Signal</keyword>
<dbReference type="EC" id="2.7.11.1" evidence="1"/>
<evidence type="ECO:0000259" key="10">
    <source>
        <dbReference type="PROSITE" id="PS50011"/>
    </source>
</evidence>
<keyword evidence="4" id="KW-0547">Nucleotide-binding</keyword>
<dbReference type="STRING" id="183478.A0A364NGE1"/>
<dbReference type="PROSITE" id="PS50011">
    <property type="entry name" value="PROTEIN_KINASE_DOM"/>
    <property type="match status" value="1"/>
</dbReference>
<dbReference type="InterPro" id="IPR008271">
    <property type="entry name" value="Ser/Thr_kinase_AS"/>
</dbReference>
<dbReference type="GO" id="GO:0004674">
    <property type="term" value="F:protein serine/threonine kinase activity"/>
    <property type="evidence" value="ECO:0007669"/>
    <property type="project" value="UniProtKB-KW"/>
</dbReference>
<dbReference type="GO" id="GO:0005634">
    <property type="term" value="C:nucleus"/>
    <property type="evidence" value="ECO:0007669"/>
    <property type="project" value="TreeGrafter"/>
</dbReference>
<organism evidence="11 12">
    <name type="scientific">Stemphylium lycopersici</name>
    <name type="common">Tomato gray leaf spot disease fungus</name>
    <name type="synonym">Thyrospora lycopersici</name>
    <dbReference type="NCBI Taxonomy" id="183478"/>
    <lineage>
        <taxon>Eukaryota</taxon>
        <taxon>Fungi</taxon>
        <taxon>Dikarya</taxon>
        <taxon>Ascomycota</taxon>
        <taxon>Pezizomycotina</taxon>
        <taxon>Dothideomycetes</taxon>
        <taxon>Pleosporomycetidae</taxon>
        <taxon>Pleosporales</taxon>
        <taxon>Pleosporineae</taxon>
        <taxon>Pleosporaceae</taxon>
        <taxon>Stemphylium</taxon>
    </lineage>
</organism>
<dbReference type="Gene3D" id="1.10.510.10">
    <property type="entry name" value="Transferase(Phosphotransferase) domain 1"/>
    <property type="match status" value="1"/>
</dbReference>
<evidence type="ECO:0000256" key="5">
    <source>
        <dbReference type="ARBA" id="ARBA00022777"/>
    </source>
</evidence>